<proteinExistence type="predicted"/>
<evidence type="ECO:0000256" key="4">
    <source>
        <dbReference type="ARBA" id="ARBA00023002"/>
    </source>
</evidence>
<dbReference type="PANTHER" id="PTHR10696">
    <property type="entry name" value="GAMMA-BUTYROBETAINE HYDROXYLASE-RELATED"/>
    <property type="match status" value="1"/>
</dbReference>
<reference evidence="7 8" key="1">
    <citation type="submission" date="2019-10" db="EMBL/GenBank/DDBJ databases">
        <authorList>
            <person name="Palmer J.M."/>
        </authorList>
    </citation>
    <scope>NUCLEOTIDE SEQUENCE [LARGE SCALE GENOMIC DNA]</scope>
    <source>
        <strain evidence="7 8">TWF694</strain>
    </source>
</reference>
<organism evidence="7 8">
    <name type="scientific">Orbilia ellipsospora</name>
    <dbReference type="NCBI Taxonomy" id="2528407"/>
    <lineage>
        <taxon>Eukaryota</taxon>
        <taxon>Fungi</taxon>
        <taxon>Dikarya</taxon>
        <taxon>Ascomycota</taxon>
        <taxon>Pezizomycotina</taxon>
        <taxon>Orbiliomycetes</taxon>
        <taxon>Orbiliales</taxon>
        <taxon>Orbiliaceae</taxon>
        <taxon>Orbilia</taxon>
    </lineage>
</organism>
<protein>
    <recommendedName>
        <fullName evidence="6">TauD/TfdA-like domain-containing protein</fullName>
    </recommendedName>
</protein>
<comment type="pathway">
    <text evidence="2">Amine and polyamine biosynthesis; carnitine biosynthesis.</text>
</comment>
<dbReference type="Proteomes" id="UP001365542">
    <property type="component" value="Unassembled WGS sequence"/>
</dbReference>
<dbReference type="GO" id="GO:0045329">
    <property type="term" value="P:carnitine biosynthetic process"/>
    <property type="evidence" value="ECO:0007669"/>
    <property type="project" value="UniProtKB-KW"/>
</dbReference>
<dbReference type="PANTHER" id="PTHR10696:SF51">
    <property type="entry name" value="TRIMETHYLLYSINE DIOXYGENASE, MITOCHONDRIAL"/>
    <property type="match status" value="1"/>
</dbReference>
<comment type="cofactor">
    <cofactor evidence="1">
        <name>L-ascorbate</name>
        <dbReference type="ChEBI" id="CHEBI:38290"/>
    </cofactor>
</comment>
<dbReference type="InterPro" id="IPR050411">
    <property type="entry name" value="AlphaKG_dependent_hydroxylases"/>
</dbReference>
<keyword evidence="8" id="KW-1185">Reference proteome</keyword>
<dbReference type="GO" id="GO:0016491">
    <property type="term" value="F:oxidoreductase activity"/>
    <property type="evidence" value="ECO:0007669"/>
    <property type="project" value="UniProtKB-KW"/>
</dbReference>
<dbReference type="InterPro" id="IPR042098">
    <property type="entry name" value="TauD-like_sf"/>
</dbReference>
<feature type="domain" description="TauD/TfdA-like" evidence="6">
    <location>
        <begin position="205"/>
        <end position="404"/>
    </location>
</feature>
<evidence type="ECO:0000313" key="8">
    <source>
        <dbReference type="Proteomes" id="UP001365542"/>
    </source>
</evidence>
<dbReference type="InterPro" id="IPR003819">
    <property type="entry name" value="TauD/TfdA-like"/>
</dbReference>
<evidence type="ECO:0000256" key="2">
    <source>
        <dbReference type="ARBA" id="ARBA00005022"/>
    </source>
</evidence>
<dbReference type="SUPFAM" id="SSF51197">
    <property type="entry name" value="Clavaminate synthase-like"/>
    <property type="match status" value="1"/>
</dbReference>
<evidence type="ECO:0000259" key="6">
    <source>
        <dbReference type="Pfam" id="PF02668"/>
    </source>
</evidence>
<dbReference type="Pfam" id="PF02668">
    <property type="entry name" value="TauD"/>
    <property type="match status" value="1"/>
</dbReference>
<dbReference type="Gene3D" id="3.60.130.10">
    <property type="entry name" value="Clavaminate synthase-like"/>
    <property type="match status" value="1"/>
</dbReference>
<evidence type="ECO:0000256" key="1">
    <source>
        <dbReference type="ARBA" id="ARBA00001961"/>
    </source>
</evidence>
<dbReference type="AlphaFoldDB" id="A0AAV9WZG4"/>
<name>A0AAV9WZG4_9PEZI</name>
<evidence type="ECO:0000256" key="3">
    <source>
        <dbReference type="ARBA" id="ARBA00022873"/>
    </source>
</evidence>
<dbReference type="GO" id="GO:0005739">
    <property type="term" value="C:mitochondrion"/>
    <property type="evidence" value="ECO:0007669"/>
    <property type="project" value="TreeGrafter"/>
</dbReference>
<comment type="caution">
    <text evidence="7">The sequence shown here is derived from an EMBL/GenBank/DDBJ whole genome shotgun (WGS) entry which is preliminary data.</text>
</comment>
<dbReference type="EMBL" id="JAVHJO010000013">
    <property type="protein sequence ID" value="KAK6530537.1"/>
    <property type="molecule type" value="Genomic_DNA"/>
</dbReference>
<accession>A0AAV9WZG4</accession>
<sequence length="467" mass="52586">MPPDTLLSTKIEDTSSTSSKSDCNPLITKCFVSPSKDTLTVSFNDTTVVFHAQWLHDARCDIGSERRSADVFCQQLKVVSIQGAVVSGSGGKTTLDVTWNSGATTPFPAVWLRLLAPHVGKTLQPTVLEKEPNIPKGWLASELVIPEISYQTIAGKAQNSEEYLAMKAWVLDTLLLDGSPGIFKITDLPEVDPYQEGTQVGNLVTDVLKHLFGAVFQHSMRPADATFKIASYYQDSAKRITELPNYDTNEVLLPHTDHSHYDNPVRVQGLHAIQGHSENTFIDAWAALATLRDEDLDLYNVFCTSPYILGRVAQFYNPPLYQTTVDCGVRMMPGYPDQVKCIRWHPHLAGYLLTPYENYEKARRAHLKFQEIVRRDSHQLQIKFNPGDMYVWDNFRLLHGREKVLSTPRMAVGQTVIEQVVNDNYRVKQMVYLSQFIGEHWLVQTPTWYLDKLVKLVKGAVGSEGSK</sequence>
<evidence type="ECO:0000313" key="7">
    <source>
        <dbReference type="EMBL" id="KAK6530537.1"/>
    </source>
</evidence>
<keyword evidence="4" id="KW-0560">Oxidoreductase</keyword>
<keyword evidence="3" id="KW-0124">Carnitine biosynthesis</keyword>
<gene>
    <name evidence="7" type="ORF">TWF694_003878</name>
</gene>
<feature type="region of interest" description="Disordered" evidence="5">
    <location>
        <begin position="1"/>
        <end position="22"/>
    </location>
</feature>
<evidence type="ECO:0000256" key="5">
    <source>
        <dbReference type="SAM" id="MobiDB-lite"/>
    </source>
</evidence>